<dbReference type="InterPro" id="IPR015915">
    <property type="entry name" value="Kelch-typ_b-propeller"/>
</dbReference>
<dbReference type="SUPFAM" id="SSF117281">
    <property type="entry name" value="Kelch motif"/>
    <property type="match status" value="1"/>
</dbReference>
<accession>V4K7L6</accession>
<sequence>SSLSPLNLPYLPDDLLLNCFARISRLYYPALSLVSKRFRSLLTSLELHKTRTLLSRSESCLYVCLPPTRVSNPNPNTNPKTNWFTSCFRPFRNKERKPSEYLLVSVATSKSSLYSPSLTTVGHYIYMIGIDINGNPSRKVFFLDCRCHTWYEAPIMRIAKEQPHTNCFSVEVFDPKTQIWEYFPSPSVTIVNKILAIKGNLYVLGDKHVVYMPKENRWYYTIEGDTRFIYEMSLVGFLESYCEIDNVIHSYRFGKVLEWYDYEEQSWKVLKGLKKLYKLSRIYGSVRLVNYGGKIMVSWIKNVHGISDEKMIRCAEIALERRSKHKIYGKVEWCDVLLSVPDSFLYHGKVFAATV</sequence>
<dbReference type="PROSITE" id="PS50181">
    <property type="entry name" value="FBOX"/>
    <property type="match status" value="1"/>
</dbReference>
<dbReference type="InterPro" id="IPR050354">
    <property type="entry name" value="F-box/kelch-repeat_ARATH"/>
</dbReference>
<dbReference type="PANTHER" id="PTHR24414:SF82">
    <property type="entry name" value="GALACTOSE OXIDASE_KELCH REPEAT SUPERFAMILY PROTEIN"/>
    <property type="match status" value="1"/>
</dbReference>
<dbReference type="Pfam" id="PF00646">
    <property type="entry name" value="F-box"/>
    <property type="match status" value="1"/>
</dbReference>
<protein>
    <recommendedName>
        <fullName evidence="1">F-box domain-containing protein</fullName>
    </recommendedName>
</protein>
<proteinExistence type="predicted"/>
<dbReference type="Gramene" id="ESQ33600">
    <property type="protein sequence ID" value="ESQ33600"/>
    <property type="gene ID" value="EUTSA_v10009983mg"/>
</dbReference>
<dbReference type="PANTHER" id="PTHR24414">
    <property type="entry name" value="F-BOX/KELCH-REPEAT PROTEIN SKIP4"/>
    <property type="match status" value="1"/>
</dbReference>
<feature type="domain" description="F-box" evidence="1">
    <location>
        <begin position="5"/>
        <end position="51"/>
    </location>
</feature>
<evidence type="ECO:0000259" key="1">
    <source>
        <dbReference type="PROSITE" id="PS50181"/>
    </source>
</evidence>
<name>V4K7L6_EUTSA</name>
<evidence type="ECO:0000313" key="2">
    <source>
        <dbReference type="EMBL" id="ESQ33600.1"/>
    </source>
</evidence>
<organism evidence="2 3">
    <name type="scientific">Eutrema salsugineum</name>
    <name type="common">Saltwater cress</name>
    <name type="synonym">Sisymbrium salsugineum</name>
    <dbReference type="NCBI Taxonomy" id="72664"/>
    <lineage>
        <taxon>Eukaryota</taxon>
        <taxon>Viridiplantae</taxon>
        <taxon>Streptophyta</taxon>
        <taxon>Embryophyta</taxon>
        <taxon>Tracheophyta</taxon>
        <taxon>Spermatophyta</taxon>
        <taxon>Magnoliopsida</taxon>
        <taxon>eudicotyledons</taxon>
        <taxon>Gunneridae</taxon>
        <taxon>Pentapetalae</taxon>
        <taxon>rosids</taxon>
        <taxon>malvids</taxon>
        <taxon>Brassicales</taxon>
        <taxon>Brassicaceae</taxon>
        <taxon>Eutremeae</taxon>
        <taxon>Eutrema</taxon>
    </lineage>
</organism>
<dbReference type="InterPro" id="IPR001810">
    <property type="entry name" value="F-box_dom"/>
</dbReference>
<evidence type="ECO:0000313" key="3">
    <source>
        <dbReference type="Proteomes" id="UP000030689"/>
    </source>
</evidence>
<dbReference type="STRING" id="72664.V4K7L6"/>
<dbReference type="KEGG" id="eus:EUTSA_v10009983mg"/>
<dbReference type="Gene3D" id="2.120.10.80">
    <property type="entry name" value="Kelch-type beta propeller"/>
    <property type="match status" value="1"/>
</dbReference>
<dbReference type="Proteomes" id="UP000030689">
    <property type="component" value="Unassembled WGS sequence"/>
</dbReference>
<feature type="non-terminal residue" evidence="2">
    <location>
        <position position="1"/>
    </location>
</feature>
<reference evidence="2 3" key="1">
    <citation type="journal article" date="2013" name="Front. Plant Sci.">
        <title>The Reference Genome of the Halophytic Plant Eutrema salsugineum.</title>
        <authorList>
            <person name="Yang R."/>
            <person name="Jarvis D.E."/>
            <person name="Chen H."/>
            <person name="Beilstein M.A."/>
            <person name="Grimwood J."/>
            <person name="Jenkins J."/>
            <person name="Shu S."/>
            <person name="Prochnik S."/>
            <person name="Xin M."/>
            <person name="Ma C."/>
            <person name="Schmutz J."/>
            <person name="Wing R.A."/>
            <person name="Mitchell-Olds T."/>
            <person name="Schumaker K.S."/>
            <person name="Wang X."/>
        </authorList>
    </citation>
    <scope>NUCLEOTIDE SEQUENCE [LARGE SCALE GENOMIC DNA]</scope>
</reference>
<dbReference type="eggNOG" id="KOG1072">
    <property type="taxonomic scope" value="Eukaryota"/>
</dbReference>
<gene>
    <name evidence="2" type="ORF">EUTSA_v10009983mg</name>
</gene>
<dbReference type="InterPro" id="IPR057499">
    <property type="entry name" value="Kelch_FKB95"/>
</dbReference>
<dbReference type="SMART" id="SM00256">
    <property type="entry name" value="FBOX"/>
    <property type="match status" value="1"/>
</dbReference>
<dbReference type="OMA" id="IYGKVEW"/>
<dbReference type="AlphaFoldDB" id="V4K7L6"/>
<keyword evidence="3" id="KW-1185">Reference proteome</keyword>
<dbReference type="Pfam" id="PF25210">
    <property type="entry name" value="Kelch_FKB95"/>
    <property type="match status" value="2"/>
</dbReference>
<dbReference type="EMBL" id="KI517683">
    <property type="protein sequence ID" value="ESQ33600.1"/>
    <property type="molecule type" value="Genomic_DNA"/>
</dbReference>